<evidence type="ECO:0000313" key="3">
    <source>
        <dbReference type="Proteomes" id="UP000440004"/>
    </source>
</evidence>
<dbReference type="EMBL" id="WHNX01000004">
    <property type="protein sequence ID" value="MPW24886.1"/>
    <property type="molecule type" value="Genomic_DNA"/>
</dbReference>
<feature type="transmembrane region" description="Helical" evidence="1">
    <location>
        <begin position="9"/>
        <end position="31"/>
    </location>
</feature>
<keyword evidence="3" id="KW-1185">Reference proteome</keyword>
<organism evidence="2 3">
    <name type="scientific">Alkalibaculum sporogenes</name>
    <dbReference type="NCBI Taxonomy" id="2655001"/>
    <lineage>
        <taxon>Bacteria</taxon>
        <taxon>Bacillati</taxon>
        <taxon>Bacillota</taxon>
        <taxon>Clostridia</taxon>
        <taxon>Eubacteriales</taxon>
        <taxon>Eubacteriaceae</taxon>
        <taxon>Alkalibaculum</taxon>
    </lineage>
</organism>
<evidence type="ECO:0000313" key="2">
    <source>
        <dbReference type="EMBL" id="MPW24886.1"/>
    </source>
</evidence>
<keyword evidence="1" id="KW-1133">Transmembrane helix</keyword>
<dbReference type="AlphaFoldDB" id="A0A6A7K633"/>
<dbReference type="NCBIfam" id="TIGR01906">
    <property type="entry name" value="integ_TIGR01906"/>
    <property type="match status" value="1"/>
</dbReference>
<protein>
    <submittedName>
        <fullName evidence="2">TIGR01906 family membrane protein</fullName>
    </submittedName>
</protein>
<feature type="transmembrane region" description="Helical" evidence="1">
    <location>
        <begin position="108"/>
        <end position="126"/>
    </location>
</feature>
<evidence type="ECO:0000256" key="1">
    <source>
        <dbReference type="SAM" id="Phobius"/>
    </source>
</evidence>
<keyword evidence="1" id="KW-0812">Transmembrane</keyword>
<gene>
    <name evidence="2" type="ORF">GC105_03660</name>
</gene>
<accession>A0A6A7K633</accession>
<feature type="transmembrane region" description="Helical" evidence="1">
    <location>
        <begin position="138"/>
        <end position="156"/>
    </location>
</feature>
<feature type="transmembrane region" description="Helical" evidence="1">
    <location>
        <begin position="193"/>
        <end position="220"/>
    </location>
</feature>
<comment type="caution">
    <text evidence="2">The sequence shown here is derived from an EMBL/GenBank/DDBJ whole genome shotgun (WGS) entry which is preliminary data.</text>
</comment>
<sequence>MEGFIVKKIVVLILAITIPIFVLLTCTELIVKWDDFFYKQYNANSVEEATTMEIDDLMKVTDEIQDYLLGDREDFLITGVIDGQSQLVFNEREIIHMEDVKDLFNGGIMIRNISFLLILISSIYLWNKDKKALYRSMIYSAIGYFTLGVILGILLLSNFNKYFVIFHEIFFRNDFWMLDPSNSVLINMVNINFFMNIAALILGSSLLIVILIGIFGKIILHKKGNSYER</sequence>
<dbReference type="InterPro" id="IPR010178">
    <property type="entry name" value="Lit"/>
</dbReference>
<keyword evidence="1" id="KW-0472">Membrane</keyword>
<reference evidence="2 3" key="1">
    <citation type="submission" date="2019-10" db="EMBL/GenBank/DDBJ databases">
        <title>Alkalibaculum tamaniensis sp.nov., a new alkaliphilic acetogen, isolated on methoxylated aromatics from a mud volcano.</title>
        <authorList>
            <person name="Khomyakova M.A."/>
            <person name="Merkel A.Y."/>
            <person name="Bonch-Osmolovskaya E.A."/>
            <person name="Slobodkin A.I."/>
        </authorList>
    </citation>
    <scope>NUCLEOTIDE SEQUENCE [LARGE SCALE GENOMIC DNA]</scope>
    <source>
        <strain evidence="2 3">M08DMB</strain>
    </source>
</reference>
<dbReference type="Proteomes" id="UP000440004">
    <property type="component" value="Unassembled WGS sequence"/>
</dbReference>
<name>A0A6A7K633_9FIRM</name>
<proteinExistence type="predicted"/>
<dbReference type="Pfam" id="PF07314">
    <property type="entry name" value="Lit"/>
    <property type="match status" value="1"/>
</dbReference>